<accession>A0A410MF86</accession>
<dbReference type="PROSITE" id="PS51500">
    <property type="entry name" value="SIN"/>
    <property type="match status" value="1"/>
</dbReference>
<name>A0A410MF86_9BACI</name>
<dbReference type="Proteomes" id="UP000287756">
    <property type="component" value="Chromosome"/>
</dbReference>
<dbReference type="SUPFAM" id="SSF47406">
    <property type="entry name" value="SinR repressor dimerisation domain-like"/>
    <property type="match status" value="1"/>
</dbReference>
<evidence type="ECO:0000313" key="3">
    <source>
        <dbReference type="Proteomes" id="UP000287756"/>
    </source>
</evidence>
<dbReference type="RefSeq" id="WP_128525679.1">
    <property type="nucleotide sequence ID" value="NZ_CANLVY010000001.1"/>
</dbReference>
<dbReference type="GO" id="GO:0006355">
    <property type="term" value="P:regulation of DNA-templated transcription"/>
    <property type="evidence" value="ECO:0007669"/>
    <property type="project" value="InterPro"/>
</dbReference>
<evidence type="ECO:0000259" key="1">
    <source>
        <dbReference type="PROSITE" id="PS51500"/>
    </source>
</evidence>
<sequence>MKTLPRNRKLDDEWVSLLKEAKDLGLSAEEVKNYLRNGSKNKKTV</sequence>
<reference evidence="2 3" key="1">
    <citation type="submission" date="2018-01" db="EMBL/GenBank/DDBJ databases">
        <title>The whole genome sequencing and assembly of Halobacillus litoralis ERB031 strain.</title>
        <authorList>
            <person name="Lee S.-J."/>
            <person name="Park M.-K."/>
            <person name="Kim J.-Y."/>
            <person name="Lee Y.-J."/>
            <person name="Yi H."/>
            <person name="Bahn Y.-S."/>
            <person name="Kim J.F."/>
            <person name="Lee D.-W."/>
        </authorList>
    </citation>
    <scope>NUCLEOTIDE SEQUENCE [LARGE SCALE GENOMIC DNA]</scope>
    <source>
        <strain evidence="2 3">ERB 031</strain>
    </source>
</reference>
<dbReference type="InterPro" id="IPR010981">
    <property type="entry name" value="SinR/SinI_dimer_dom"/>
</dbReference>
<proteinExistence type="predicted"/>
<gene>
    <name evidence="2" type="ORF">HLI_14955</name>
</gene>
<dbReference type="InterPro" id="IPR036281">
    <property type="entry name" value="SinR/SinI_dimer_dom_sf"/>
</dbReference>
<dbReference type="AlphaFoldDB" id="A0A410MF86"/>
<dbReference type="OrthoDB" id="2973152at2"/>
<protein>
    <recommendedName>
        <fullName evidence="1">Sin domain-containing protein</fullName>
    </recommendedName>
</protein>
<feature type="domain" description="Sin" evidence="1">
    <location>
        <begin position="1"/>
        <end position="39"/>
    </location>
</feature>
<organism evidence="2 3">
    <name type="scientific">Halobacillus litoralis</name>
    <dbReference type="NCBI Taxonomy" id="45668"/>
    <lineage>
        <taxon>Bacteria</taxon>
        <taxon>Bacillati</taxon>
        <taxon>Bacillota</taxon>
        <taxon>Bacilli</taxon>
        <taxon>Bacillales</taxon>
        <taxon>Bacillaceae</taxon>
        <taxon>Halobacillus</taxon>
    </lineage>
</organism>
<dbReference type="Pfam" id="PF08671">
    <property type="entry name" value="SinI"/>
    <property type="match status" value="1"/>
</dbReference>
<dbReference type="KEGG" id="hli:HLI_14955"/>
<evidence type="ECO:0000313" key="2">
    <source>
        <dbReference type="EMBL" id="QAS53402.1"/>
    </source>
</evidence>
<dbReference type="EMBL" id="CP026118">
    <property type="protein sequence ID" value="QAS53402.1"/>
    <property type="molecule type" value="Genomic_DNA"/>
</dbReference>
<dbReference type="GO" id="GO:0046983">
    <property type="term" value="F:protein dimerization activity"/>
    <property type="evidence" value="ECO:0007669"/>
    <property type="project" value="InterPro"/>
</dbReference>